<dbReference type="Gene3D" id="3.90.1680.10">
    <property type="entry name" value="SOS response associated peptidase-like"/>
    <property type="match status" value="1"/>
</dbReference>
<evidence type="ECO:0000256" key="3">
    <source>
        <dbReference type="ARBA" id="ARBA00022763"/>
    </source>
</evidence>
<comment type="similarity">
    <text evidence="1 8">Belongs to the SOS response-associated peptidase family.</text>
</comment>
<dbReference type="PANTHER" id="PTHR13604:SF0">
    <property type="entry name" value="ABASIC SITE PROCESSING PROTEIN HMCES"/>
    <property type="match status" value="1"/>
</dbReference>
<keyword evidence="5" id="KW-0190">Covalent protein-DNA linkage</keyword>
<evidence type="ECO:0000256" key="6">
    <source>
        <dbReference type="ARBA" id="ARBA00023125"/>
    </source>
</evidence>
<evidence type="ECO:0000256" key="5">
    <source>
        <dbReference type="ARBA" id="ARBA00023124"/>
    </source>
</evidence>
<keyword evidence="4 8" id="KW-0378">Hydrolase</keyword>
<sequence length="241" mass="27085">MGFMCGRYVMSKATGDLLNHFEAKEVEGSPPPPSWNVAPTQSVPIVAERLDEGTLDRHLLVARWGLVPSWAKDIKIGSKLINARSESILEKPSFRKAAVKRRAIIPAEGYYEWQKTEDGKKIPNYLYSDKEPLLGFAGLYEWWADPTLPEDDPERWLLSCTVLTTTTQDALGHVHDRSPVIIPRDRFAEWLDPDLTGKDDIQHLLDSLPEPTLTPRIVSPRVNSVRNNGPELIEPAEPAAE</sequence>
<evidence type="ECO:0000256" key="2">
    <source>
        <dbReference type="ARBA" id="ARBA00022670"/>
    </source>
</evidence>
<gene>
    <name evidence="10" type="ORF">QFZ36_004186</name>
</gene>
<keyword evidence="7" id="KW-0456">Lyase</keyword>
<evidence type="ECO:0000256" key="7">
    <source>
        <dbReference type="ARBA" id="ARBA00023239"/>
    </source>
</evidence>
<dbReference type="EMBL" id="JAUSXB010000002">
    <property type="protein sequence ID" value="MDQ0676560.1"/>
    <property type="molecule type" value="Genomic_DNA"/>
</dbReference>
<accession>A0ABU0PRH8</accession>
<evidence type="ECO:0000256" key="4">
    <source>
        <dbReference type="ARBA" id="ARBA00022801"/>
    </source>
</evidence>
<evidence type="ECO:0000256" key="9">
    <source>
        <dbReference type="SAM" id="MobiDB-lite"/>
    </source>
</evidence>
<dbReference type="InterPro" id="IPR036590">
    <property type="entry name" value="SRAP-like"/>
</dbReference>
<evidence type="ECO:0000313" key="11">
    <source>
        <dbReference type="Proteomes" id="UP001236806"/>
    </source>
</evidence>
<dbReference type="Proteomes" id="UP001236806">
    <property type="component" value="Unassembled WGS sequence"/>
</dbReference>
<organism evidence="10 11">
    <name type="scientific">Pseudarthrobacter siccitolerans</name>
    <dbReference type="NCBI Taxonomy" id="861266"/>
    <lineage>
        <taxon>Bacteria</taxon>
        <taxon>Bacillati</taxon>
        <taxon>Actinomycetota</taxon>
        <taxon>Actinomycetes</taxon>
        <taxon>Micrococcales</taxon>
        <taxon>Micrococcaceae</taxon>
        <taxon>Pseudarthrobacter</taxon>
    </lineage>
</organism>
<keyword evidence="11" id="KW-1185">Reference proteome</keyword>
<evidence type="ECO:0000256" key="8">
    <source>
        <dbReference type="RuleBase" id="RU364100"/>
    </source>
</evidence>
<dbReference type="EC" id="3.4.-.-" evidence="8"/>
<keyword evidence="6" id="KW-0238">DNA-binding</keyword>
<reference evidence="10 11" key="1">
    <citation type="submission" date="2023-07" db="EMBL/GenBank/DDBJ databases">
        <title>Comparative genomics of wheat-associated soil bacteria to identify genetic determinants of phenazine resistance.</title>
        <authorList>
            <person name="Mouncey N."/>
        </authorList>
    </citation>
    <scope>NUCLEOTIDE SEQUENCE [LARGE SCALE GENOMIC DNA]</scope>
    <source>
        <strain evidence="10 11">W1I3</strain>
    </source>
</reference>
<dbReference type="SUPFAM" id="SSF143081">
    <property type="entry name" value="BB1717-like"/>
    <property type="match status" value="1"/>
</dbReference>
<protein>
    <recommendedName>
        <fullName evidence="8">Abasic site processing protein</fullName>
        <ecNumber evidence="8">3.4.-.-</ecNumber>
    </recommendedName>
</protein>
<feature type="region of interest" description="Disordered" evidence="9">
    <location>
        <begin position="220"/>
        <end position="241"/>
    </location>
</feature>
<dbReference type="Pfam" id="PF02586">
    <property type="entry name" value="SRAP"/>
    <property type="match status" value="1"/>
</dbReference>
<keyword evidence="2 8" id="KW-0645">Protease</keyword>
<dbReference type="PANTHER" id="PTHR13604">
    <property type="entry name" value="DC12-RELATED"/>
    <property type="match status" value="1"/>
</dbReference>
<evidence type="ECO:0000313" key="10">
    <source>
        <dbReference type="EMBL" id="MDQ0676560.1"/>
    </source>
</evidence>
<comment type="caution">
    <text evidence="10">The sequence shown here is derived from an EMBL/GenBank/DDBJ whole genome shotgun (WGS) entry which is preliminary data.</text>
</comment>
<name>A0ABU0PRH8_9MICC</name>
<keyword evidence="3" id="KW-0227">DNA damage</keyword>
<evidence type="ECO:0000256" key="1">
    <source>
        <dbReference type="ARBA" id="ARBA00008136"/>
    </source>
</evidence>
<feature type="compositionally biased region" description="Low complexity" evidence="9">
    <location>
        <begin position="230"/>
        <end position="241"/>
    </location>
</feature>
<dbReference type="InterPro" id="IPR003738">
    <property type="entry name" value="SRAP"/>
</dbReference>
<proteinExistence type="inferred from homology"/>